<keyword evidence="1" id="KW-0472">Membrane</keyword>
<keyword evidence="3" id="KW-1185">Reference proteome</keyword>
<protein>
    <submittedName>
        <fullName evidence="2">Uncharacterized protein</fullName>
    </submittedName>
</protein>
<organism evidence="2 3">
    <name type="scientific">Sporosarcina highlanderae</name>
    <dbReference type="NCBI Taxonomy" id="3035916"/>
    <lineage>
        <taxon>Bacteria</taxon>
        <taxon>Bacillati</taxon>
        <taxon>Bacillota</taxon>
        <taxon>Bacilli</taxon>
        <taxon>Bacillales</taxon>
        <taxon>Caryophanaceae</taxon>
        <taxon>Sporosarcina</taxon>
    </lineage>
</organism>
<dbReference type="Proteomes" id="UP001175097">
    <property type="component" value="Unassembled WGS sequence"/>
</dbReference>
<proteinExistence type="predicted"/>
<keyword evidence="1" id="KW-0812">Transmembrane</keyword>
<dbReference type="RefSeq" id="WP_301245539.1">
    <property type="nucleotide sequence ID" value="NZ_JAROCC010000018.1"/>
</dbReference>
<evidence type="ECO:0000256" key="1">
    <source>
        <dbReference type="SAM" id="Phobius"/>
    </source>
</evidence>
<reference evidence="2" key="1">
    <citation type="submission" date="2023-03" db="EMBL/GenBank/DDBJ databases">
        <title>MT1 and MT2 Draft Genomes of Novel Species.</title>
        <authorList>
            <person name="Venkateswaran K."/>
        </authorList>
    </citation>
    <scope>NUCLEOTIDE SEQUENCE</scope>
    <source>
        <strain evidence="2">F6_3S_P_2</strain>
    </source>
</reference>
<evidence type="ECO:0000313" key="3">
    <source>
        <dbReference type="Proteomes" id="UP001175097"/>
    </source>
</evidence>
<feature type="transmembrane region" description="Helical" evidence="1">
    <location>
        <begin position="12"/>
        <end position="31"/>
    </location>
</feature>
<accession>A0ABT8JV23</accession>
<dbReference type="EMBL" id="JAROCC010000018">
    <property type="protein sequence ID" value="MDN4609025.1"/>
    <property type="molecule type" value="Genomic_DNA"/>
</dbReference>
<keyword evidence="1" id="KW-1133">Transmembrane helix</keyword>
<evidence type="ECO:0000313" key="2">
    <source>
        <dbReference type="EMBL" id="MDN4609025.1"/>
    </source>
</evidence>
<name>A0ABT8JV23_9BACL</name>
<comment type="caution">
    <text evidence="2">The sequence shown here is derived from an EMBL/GenBank/DDBJ whole genome shotgun (WGS) entry which is preliminary data.</text>
</comment>
<sequence length="100" mass="11572">MINENGYSWPESILSLGIVMVIFGTLFPFYSHMTMRLEMKRLEMHAAETAYHGAILHKSYGLSEGINRIQEVAYKWTVNSDSICVKYNFIETEVIKCLNF</sequence>
<gene>
    <name evidence="2" type="ORF">P5G49_16305</name>
</gene>